<dbReference type="AlphaFoldDB" id="A0AAQ1P5K1"/>
<name>A0AAQ1P5K1_9PSED</name>
<dbReference type="Proteomes" id="UP000294335">
    <property type="component" value="Unassembled WGS sequence"/>
</dbReference>
<gene>
    <name evidence="1" type="ORF">JV551A3_V1_630155</name>
</gene>
<evidence type="ECO:0000313" key="1">
    <source>
        <dbReference type="EMBL" id="SPO59639.1"/>
    </source>
</evidence>
<organism evidence="1 2">
    <name type="scientific">Pseudomonas inefficax</name>
    <dbReference type="NCBI Taxonomy" id="2078786"/>
    <lineage>
        <taxon>Bacteria</taxon>
        <taxon>Pseudomonadati</taxon>
        <taxon>Pseudomonadota</taxon>
        <taxon>Gammaproteobacteria</taxon>
        <taxon>Pseudomonadales</taxon>
        <taxon>Pseudomonadaceae</taxon>
        <taxon>Pseudomonas</taxon>
    </lineage>
</organism>
<dbReference type="EMBL" id="OPYN01000063">
    <property type="protein sequence ID" value="SPO59639.1"/>
    <property type="molecule type" value="Genomic_DNA"/>
</dbReference>
<reference evidence="1 2" key="1">
    <citation type="submission" date="2018-02" db="EMBL/GenBank/DDBJ databases">
        <authorList>
            <person name="Dubost A."/>
        </authorList>
    </citation>
    <scope>NUCLEOTIDE SEQUENCE [LARGE SCALE GENOMIC DNA]</scope>
    <source>
        <strain evidence="2">JV551A3</strain>
    </source>
</reference>
<comment type="caution">
    <text evidence="1">The sequence shown here is derived from an EMBL/GenBank/DDBJ whole genome shotgun (WGS) entry which is preliminary data.</text>
</comment>
<accession>A0AAQ1P5K1</accession>
<keyword evidence="2" id="KW-1185">Reference proteome</keyword>
<proteinExistence type="predicted"/>
<protein>
    <submittedName>
        <fullName evidence="1">Uncharacterized protein</fullName>
    </submittedName>
</protein>
<evidence type="ECO:0000313" key="2">
    <source>
        <dbReference type="Proteomes" id="UP000294335"/>
    </source>
</evidence>
<sequence>MMAFSSRLISAMPMHGVMNLRRVGVSAESESLRLPATRTPVMAQHRWSCGRGAVVSRLSAGAGWRCQRSSRCCCSSCCSPRC</sequence>